<keyword evidence="3" id="KW-0007">Acetylation</keyword>
<keyword evidence="7" id="KW-0804">Transcription</keyword>
<evidence type="ECO:0000256" key="3">
    <source>
        <dbReference type="ARBA" id="ARBA00022990"/>
    </source>
</evidence>
<dbReference type="SMART" id="SM00712">
    <property type="entry name" value="PUR"/>
    <property type="match status" value="3"/>
</dbReference>
<feature type="compositionally biased region" description="Polar residues" evidence="9">
    <location>
        <begin position="251"/>
        <end position="266"/>
    </location>
</feature>
<name>T1KH58_TETUR</name>
<evidence type="ECO:0000256" key="1">
    <source>
        <dbReference type="ARBA" id="ARBA00004123"/>
    </source>
</evidence>
<dbReference type="GO" id="GO:0000981">
    <property type="term" value="F:DNA-binding transcription factor activity, RNA polymerase II-specific"/>
    <property type="evidence" value="ECO:0007669"/>
    <property type="project" value="TreeGrafter"/>
</dbReference>
<dbReference type="Gene3D" id="3.10.450.700">
    <property type="match status" value="1"/>
</dbReference>
<dbReference type="PANTHER" id="PTHR12611">
    <property type="entry name" value="PUR-TRANSCRIPTIONAL ACTIVATOR"/>
    <property type="match status" value="1"/>
</dbReference>
<dbReference type="Proteomes" id="UP000015104">
    <property type="component" value="Unassembled WGS sequence"/>
</dbReference>
<dbReference type="FunFam" id="3.10.450.700:FF:000001">
    <property type="entry name" value="Purine-rich element binding protein A"/>
    <property type="match status" value="1"/>
</dbReference>
<accession>T1KH58</accession>
<dbReference type="EnsemblMetazoa" id="tetur11g03190.1">
    <property type="protein sequence ID" value="tetur11g03190.1"/>
    <property type="gene ID" value="tetur11g03190"/>
</dbReference>
<dbReference type="EMBL" id="CAEY01000073">
    <property type="status" value="NOT_ANNOTATED_CDS"/>
    <property type="molecule type" value="Genomic_DNA"/>
</dbReference>
<protein>
    <submittedName>
        <fullName evidence="10">Uncharacterized protein</fullName>
    </submittedName>
</protein>
<dbReference type="PANTHER" id="PTHR12611:SF0">
    <property type="entry name" value="PURINE-RICH BINDING PROTEIN-ALPHA, ISOFORM B"/>
    <property type="match status" value="1"/>
</dbReference>
<feature type="region of interest" description="Disordered" evidence="9">
    <location>
        <begin position="219"/>
        <end position="266"/>
    </location>
</feature>
<evidence type="ECO:0000313" key="10">
    <source>
        <dbReference type="EnsemblMetazoa" id="tetur11g03190.1"/>
    </source>
</evidence>
<keyword evidence="8" id="KW-0539">Nucleus</keyword>
<keyword evidence="5" id="KW-0238">DNA-binding</keyword>
<evidence type="ECO:0000256" key="2">
    <source>
        <dbReference type="ARBA" id="ARBA00009251"/>
    </source>
</evidence>
<evidence type="ECO:0000256" key="9">
    <source>
        <dbReference type="SAM" id="MobiDB-lite"/>
    </source>
</evidence>
<evidence type="ECO:0000313" key="11">
    <source>
        <dbReference type="Proteomes" id="UP000015104"/>
    </source>
</evidence>
<evidence type="ECO:0000256" key="7">
    <source>
        <dbReference type="ARBA" id="ARBA00023163"/>
    </source>
</evidence>
<reference evidence="10" key="2">
    <citation type="submission" date="2015-06" db="UniProtKB">
        <authorList>
            <consortium name="EnsemblMetazoa"/>
        </authorList>
    </citation>
    <scope>IDENTIFICATION</scope>
</reference>
<dbReference type="GO" id="GO:0005634">
    <property type="term" value="C:nucleus"/>
    <property type="evidence" value="ECO:0007669"/>
    <property type="project" value="UniProtKB-SubCell"/>
</dbReference>
<dbReference type="FunFam" id="3.30.2450.30:FF:000001">
    <property type="entry name" value="Purine-rich element binding protein A"/>
    <property type="match status" value="1"/>
</dbReference>
<sequence length="266" mass="29530">MLQIQHKRFYLDVKQNRRGRFFKVAEVGTAGRKSRLSLAMSTAGEFRDHLTAFSELYASLGPPNPDSLPEDGKLKSEVMVKDNRRYYLDLKENNRGRFLRVSQTMPRGVQRAQIAIPAQGMIEFRDALTDLLDEFGNSDGCREEDKVSSSGFEGELPEGKLVRTDSKKFYFDIGQNNLGIYLRISEVKNNFRSSITIPEKSWVKFRDIFTEYVDKMRESSEEKIPSGGTGANGGGSQGCPQTPGGDCGVNVSASEGGNALSTTTSK</sequence>
<organism evidence="10 11">
    <name type="scientific">Tetranychus urticae</name>
    <name type="common">Two-spotted spider mite</name>
    <dbReference type="NCBI Taxonomy" id="32264"/>
    <lineage>
        <taxon>Eukaryota</taxon>
        <taxon>Metazoa</taxon>
        <taxon>Ecdysozoa</taxon>
        <taxon>Arthropoda</taxon>
        <taxon>Chelicerata</taxon>
        <taxon>Arachnida</taxon>
        <taxon>Acari</taxon>
        <taxon>Acariformes</taxon>
        <taxon>Trombidiformes</taxon>
        <taxon>Prostigmata</taxon>
        <taxon>Eleutherengona</taxon>
        <taxon>Raphignathae</taxon>
        <taxon>Tetranychoidea</taxon>
        <taxon>Tetranychidae</taxon>
        <taxon>Tetranychus</taxon>
    </lineage>
</organism>
<comment type="subcellular location">
    <subcellularLocation>
        <location evidence="1">Nucleus</location>
    </subcellularLocation>
</comment>
<evidence type="ECO:0000256" key="8">
    <source>
        <dbReference type="ARBA" id="ARBA00023242"/>
    </source>
</evidence>
<reference evidence="11" key="1">
    <citation type="submission" date="2011-08" db="EMBL/GenBank/DDBJ databases">
        <authorList>
            <person name="Rombauts S."/>
        </authorList>
    </citation>
    <scope>NUCLEOTIDE SEQUENCE</scope>
    <source>
        <strain evidence="11">London</strain>
    </source>
</reference>
<evidence type="ECO:0000256" key="6">
    <source>
        <dbReference type="ARBA" id="ARBA00023159"/>
    </source>
</evidence>
<evidence type="ECO:0000256" key="5">
    <source>
        <dbReference type="ARBA" id="ARBA00023125"/>
    </source>
</evidence>
<evidence type="ECO:0000256" key="4">
    <source>
        <dbReference type="ARBA" id="ARBA00023015"/>
    </source>
</evidence>
<dbReference type="Gene3D" id="3.30.2450.30">
    <property type="match status" value="1"/>
</dbReference>
<keyword evidence="4" id="KW-0805">Transcription regulation</keyword>
<dbReference type="Pfam" id="PF04845">
    <property type="entry name" value="PurA"/>
    <property type="match status" value="1"/>
</dbReference>
<dbReference type="InterPro" id="IPR006628">
    <property type="entry name" value="PUR-bd_fam"/>
</dbReference>
<dbReference type="GO" id="GO:0000977">
    <property type="term" value="F:RNA polymerase II transcription regulatory region sequence-specific DNA binding"/>
    <property type="evidence" value="ECO:0007669"/>
    <property type="project" value="InterPro"/>
</dbReference>
<feature type="compositionally biased region" description="Gly residues" evidence="9">
    <location>
        <begin position="227"/>
        <end position="237"/>
    </location>
</feature>
<dbReference type="eggNOG" id="KOG3074">
    <property type="taxonomic scope" value="Eukaryota"/>
</dbReference>
<dbReference type="STRING" id="32264.T1KH58"/>
<proteinExistence type="inferred from homology"/>
<dbReference type="AlphaFoldDB" id="T1KH58"/>
<dbReference type="GO" id="GO:0032422">
    <property type="term" value="F:purine-rich negative regulatory element binding"/>
    <property type="evidence" value="ECO:0007669"/>
    <property type="project" value="InterPro"/>
</dbReference>
<keyword evidence="11" id="KW-1185">Reference proteome</keyword>
<dbReference type="HOGENOM" id="CLU_057873_1_0_1"/>
<keyword evidence="6" id="KW-0010">Activator</keyword>
<comment type="similarity">
    <text evidence="2">Belongs to the PUR DNA-binding protein family.</text>
</comment>